<proteinExistence type="predicted"/>
<sequence length="77" mass="9184">VDGIESEIHRHRLCWTGLLIRESYQHMLKQLLYGQIKGAKRFQCKQKLRLKYLISSSLKSFNAMYTNWESNAIERPK</sequence>
<accession>A0A0L8I2U9</accession>
<organism evidence="1">
    <name type="scientific">Octopus bimaculoides</name>
    <name type="common">California two-spotted octopus</name>
    <dbReference type="NCBI Taxonomy" id="37653"/>
    <lineage>
        <taxon>Eukaryota</taxon>
        <taxon>Metazoa</taxon>
        <taxon>Spiralia</taxon>
        <taxon>Lophotrochozoa</taxon>
        <taxon>Mollusca</taxon>
        <taxon>Cephalopoda</taxon>
        <taxon>Coleoidea</taxon>
        <taxon>Octopodiformes</taxon>
        <taxon>Octopoda</taxon>
        <taxon>Incirrata</taxon>
        <taxon>Octopodidae</taxon>
        <taxon>Octopus</taxon>
    </lineage>
</organism>
<gene>
    <name evidence="1" type="ORF">OCBIM_22037010mg</name>
</gene>
<dbReference type="AlphaFoldDB" id="A0A0L8I2U9"/>
<dbReference type="EMBL" id="KQ416669">
    <property type="protein sequence ID" value="KOF95837.1"/>
    <property type="molecule type" value="Genomic_DNA"/>
</dbReference>
<protein>
    <submittedName>
        <fullName evidence="1">Uncharacterized protein</fullName>
    </submittedName>
</protein>
<reference evidence="1" key="1">
    <citation type="submission" date="2015-07" db="EMBL/GenBank/DDBJ databases">
        <title>MeaNS - Measles Nucleotide Surveillance Program.</title>
        <authorList>
            <person name="Tran T."/>
            <person name="Druce J."/>
        </authorList>
    </citation>
    <scope>NUCLEOTIDE SEQUENCE</scope>
    <source>
        <strain evidence="1">UCB-OBI-ISO-001</strain>
        <tissue evidence="1">Gonad</tissue>
    </source>
</reference>
<name>A0A0L8I2U9_OCTBM</name>
<feature type="non-terminal residue" evidence="1">
    <location>
        <position position="1"/>
    </location>
</feature>
<evidence type="ECO:0000313" key="1">
    <source>
        <dbReference type="EMBL" id="KOF95837.1"/>
    </source>
</evidence>